<evidence type="ECO:0000259" key="1">
    <source>
        <dbReference type="Pfam" id="PF13961"/>
    </source>
</evidence>
<feature type="domain" description="DUF4219" evidence="1">
    <location>
        <begin position="18"/>
        <end position="41"/>
    </location>
</feature>
<protein>
    <recommendedName>
        <fullName evidence="1">DUF4219 domain-containing protein</fullName>
    </recommendedName>
</protein>
<dbReference type="InterPro" id="IPR025314">
    <property type="entry name" value="DUF4219"/>
</dbReference>
<organism evidence="2 3">
    <name type="scientific">Phytophthora rubi</name>
    <dbReference type="NCBI Taxonomy" id="129364"/>
    <lineage>
        <taxon>Eukaryota</taxon>
        <taxon>Sar</taxon>
        <taxon>Stramenopiles</taxon>
        <taxon>Oomycota</taxon>
        <taxon>Peronosporomycetes</taxon>
        <taxon>Peronosporales</taxon>
        <taxon>Peronosporaceae</taxon>
        <taxon>Phytophthora</taxon>
    </lineage>
</organism>
<sequence>MATTKKEDKDERKSIPPFDGKDFEVWLERVKLKLQRKQLWSMPWTPWTLSSMHQGTDNLRNRTSAGTISAAVLATKCVLRHATSCH</sequence>
<dbReference type="EMBL" id="QXFV01000982">
    <property type="protein sequence ID" value="KAE9019035.1"/>
    <property type="molecule type" value="Genomic_DNA"/>
</dbReference>
<accession>A0A6A3LLE7</accession>
<reference evidence="2 3" key="1">
    <citation type="submission" date="2018-09" db="EMBL/GenBank/DDBJ databases">
        <title>Genomic investigation of the strawberry pathogen Phytophthora fragariae indicates pathogenicity is determined by transcriptional variation in three key races.</title>
        <authorList>
            <person name="Adams T.M."/>
            <person name="Armitage A.D."/>
            <person name="Sobczyk M.K."/>
            <person name="Bates H.J."/>
            <person name="Dunwell J.M."/>
            <person name="Nellist C.F."/>
            <person name="Harrison R.J."/>
        </authorList>
    </citation>
    <scope>NUCLEOTIDE SEQUENCE [LARGE SCALE GENOMIC DNA]</scope>
    <source>
        <strain evidence="2 3">SCRP249</strain>
    </source>
</reference>
<evidence type="ECO:0000313" key="3">
    <source>
        <dbReference type="Proteomes" id="UP000429607"/>
    </source>
</evidence>
<evidence type="ECO:0000313" key="2">
    <source>
        <dbReference type="EMBL" id="KAE9019035.1"/>
    </source>
</evidence>
<dbReference type="Pfam" id="PF13961">
    <property type="entry name" value="DUF4219"/>
    <property type="match status" value="1"/>
</dbReference>
<proteinExistence type="predicted"/>
<dbReference type="Proteomes" id="UP000429607">
    <property type="component" value="Unassembled WGS sequence"/>
</dbReference>
<dbReference type="AlphaFoldDB" id="A0A6A3LLE7"/>
<gene>
    <name evidence="2" type="ORF">PR001_g13977</name>
</gene>
<comment type="caution">
    <text evidence="2">The sequence shown here is derived from an EMBL/GenBank/DDBJ whole genome shotgun (WGS) entry which is preliminary data.</text>
</comment>
<name>A0A6A3LLE7_9STRA</name>